<feature type="compositionally biased region" description="Polar residues" evidence="1">
    <location>
        <begin position="253"/>
        <end position="267"/>
    </location>
</feature>
<sequence length="341" mass="37908">MCDTASTASIIFGALSLLPGNRYILGALVSTGLIIYTANRQRPSHKLGRVERAIRACEETLKHAKLICARNHVELTDGTRRLLEAKVSASKIQSRLLETHSVATWEELVEYLLNLRDIMQKIKKCAKDVEGIQTSTLLTIEAERRRQFFEDIKELREIHDTIISASARHTQTVTRRFESIATSIHASHGQKPTKIFLIYVPEHLRARNVLPRSHIGFEKNKAYNPTLAGDTAASHSNDRLILAYAATEQTQFSFRSGPSASTPQSAGSSAAPRNRPRHAAPASERQSGVDKLTLDLCKVGTKLRAVRIIKSPGMVVNSPLHIMSGLRDRPPKYLRFGDCES</sequence>
<name>A0AAD7F2B2_9AGAR</name>
<evidence type="ECO:0000256" key="1">
    <source>
        <dbReference type="SAM" id="MobiDB-lite"/>
    </source>
</evidence>
<proteinExistence type="predicted"/>
<protein>
    <submittedName>
        <fullName evidence="2">Uncharacterized protein</fullName>
    </submittedName>
</protein>
<keyword evidence="3" id="KW-1185">Reference proteome</keyword>
<dbReference type="EMBL" id="JARIHO010000002">
    <property type="protein sequence ID" value="KAJ7366182.1"/>
    <property type="molecule type" value="Genomic_DNA"/>
</dbReference>
<organism evidence="2 3">
    <name type="scientific">Mycena albidolilacea</name>
    <dbReference type="NCBI Taxonomy" id="1033008"/>
    <lineage>
        <taxon>Eukaryota</taxon>
        <taxon>Fungi</taxon>
        <taxon>Dikarya</taxon>
        <taxon>Basidiomycota</taxon>
        <taxon>Agaricomycotina</taxon>
        <taxon>Agaricomycetes</taxon>
        <taxon>Agaricomycetidae</taxon>
        <taxon>Agaricales</taxon>
        <taxon>Marasmiineae</taxon>
        <taxon>Mycenaceae</taxon>
        <taxon>Mycena</taxon>
    </lineage>
</organism>
<gene>
    <name evidence="2" type="ORF">DFH08DRAFT_797184</name>
</gene>
<feature type="region of interest" description="Disordered" evidence="1">
    <location>
        <begin position="253"/>
        <end position="287"/>
    </location>
</feature>
<accession>A0AAD7F2B2</accession>
<reference evidence="2" key="1">
    <citation type="submission" date="2023-03" db="EMBL/GenBank/DDBJ databases">
        <title>Massive genome expansion in bonnet fungi (Mycena s.s.) driven by repeated elements and novel gene families across ecological guilds.</title>
        <authorList>
            <consortium name="Lawrence Berkeley National Laboratory"/>
            <person name="Harder C.B."/>
            <person name="Miyauchi S."/>
            <person name="Viragh M."/>
            <person name="Kuo A."/>
            <person name="Thoen E."/>
            <person name="Andreopoulos B."/>
            <person name="Lu D."/>
            <person name="Skrede I."/>
            <person name="Drula E."/>
            <person name="Henrissat B."/>
            <person name="Morin E."/>
            <person name="Kohler A."/>
            <person name="Barry K."/>
            <person name="LaButti K."/>
            <person name="Morin E."/>
            <person name="Salamov A."/>
            <person name="Lipzen A."/>
            <person name="Mereny Z."/>
            <person name="Hegedus B."/>
            <person name="Baldrian P."/>
            <person name="Stursova M."/>
            <person name="Weitz H."/>
            <person name="Taylor A."/>
            <person name="Grigoriev I.V."/>
            <person name="Nagy L.G."/>
            <person name="Martin F."/>
            <person name="Kauserud H."/>
        </authorList>
    </citation>
    <scope>NUCLEOTIDE SEQUENCE</scope>
    <source>
        <strain evidence="2">CBHHK002</strain>
    </source>
</reference>
<evidence type="ECO:0000313" key="2">
    <source>
        <dbReference type="EMBL" id="KAJ7366182.1"/>
    </source>
</evidence>
<evidence type="ECO:0000313" key="3">
    <source>
        <dbReference type="Proteomes" id="UP001218218"/>
    </source>
</evidence>
<comment type="caution">
    <text evidence="2">The sequence shown here is derived from an EMBL/GenBank/DDBJ whole genome shotgun (WGS) entry which is preliminary data.</text>
</comment>
<dbReference type="AlphaFoldDB" id="A0AAD7F2B2"/>
<dbReference type="Proteomes" id="UP001218218">
    <property type="component" value="Unassembled WGS sequence"/>
</dbReference>
<feature type="compositionally biased region" description="Low complexity" evidence="1">
    <location>
        <begin position="268"/>
        <end position="283"/>
    </location>
</feature>